<dbReference type="PANTHER" id="PTHR36221">
    <property type="entry name" value="DUF742 DOMAIN-CONTAINING PROTEIN"/>
    <property type="match status" value="1"/>
</dbReference>
<gene>
    <name evidence="2" type="ORF">GCM10009682_15930</name>
</gene>
<feature type="region of interest" description="Disordered" evidence="1">
    <location>
        <begin position="1"/>
        <end position="22"/>
    </location>
</feature>
<keyword evidence="3" id="KW-1185">Reference proteome</keyword>
<evidence type="ECO:0000313" key="3">
    <source>
        <dbReference type="Proteomes" id="UP001500218"/>
    </source>
</evidence>
<name>A0ABN2LNN1_9ACTN</name>
<accession>A0ABN2LNN1</accession>
<evidence type="ECO:0000313" key="2">
    <source>
        <dbReference type="EMBL" id="GAA1795029.1"/>
    </source>
</evidence>
<organism evidence="2 3">
    <name type="scientific">Luedemannella flava</name>
    <dbReference type="NCBI Taxonomy" id="349316"/>
    <lineage>
        <taxon>Bacteria</taxon>
        <taxon>Bacillati</taxon>
        <taxon>Actinomycetota</taxon>
        <taxon>Actinomycetes</taxon>
        <taxon>Micromonosporales</taxon>
        <taxon>Micromonosporaceae</taxon>
        <taxon>Luedemannella</taxon>
    </lineage>
</organism>
<dbReference type="RefSeq" id="WP_425560373.1">
    <property type="nucleotide sequence ID" value="NZ_BAAALT010000039.1"/>
</dbReference>
<comment type="caution">
    <text evidence="2">The sequence shown here is derived from an EMBL/GenBank/DDBJ whole genome shotgun (WGS) entry which is preliminary data.</text>
</comment>
<dbReference type="InterPro" id="IPR007995">
    <property type="entry name" value="DUF742"/>
</dbReference>
<reference evidence="2 3" key="1">
    <citation type="journal article" date="2019" name="Int. J. Syst. Evol. Microbiol.">
        <title>The Global Catalogue of Microorganisms (GCM) 10K type strain sequencing project: providing services to taxonomists for standard genome sequencing and annotation.</title>
        <authorList>
            <consortium name="The Broad Institute Genomics Platform"/>
            <consortium name="The Broad Institute Genome Sequencing Center for Infectious Disease"/>
            <person name="Wu L."/>
            <person name="Ma J."/>
        </authorList>
    </citation>
    <scope>NUCLEOTIDE SEQUENCE [LARGE SCALE GENOMIC DNA]</scope>
    <source>
        <strain evidence="2 3">JCM 13250</strain>
    </source>
</reference>
<sequence>MNGPVRRPAPPSDAGYLDEEDGDDDALIRPFLVTGGRTRPLQDGLRVETMISARPAALSAPVRFELHAILKLCQFPRSIAEVAVAVGVPLGVAKVLVADLLTSGLANWEQPDEISIAMLERIRDRVRAL</sequence>
<dbReference type="Pfam" id="PF05331">
    <property type="entry name" value="DUF742"/>
    <property type="match status" value="1"/>
</dbReference>
<dbReference type="EMBL" id="BAAALT010000039">
    <property type="protein sequence ID" value="GAA1795029.1"/>
    <property type="molecule type" value="Genomic_DNA"/>
</dbReference>
<dbReference type="Proteomes" id="UP001500218">
    <property type="component" value="Unassembled WGS sequence"/>
</dbReference>
<proteinExistence type="predicted"/>
<protein>
    <submittedName>
        <fullName evidence="2">DUF742 domain-containing protein</fullName>
    </submittedName>
</protein>
<evidence type="ECO:0000256" key="1">
    <source>
        <dbReference type="SAM" id="MobiDB-lite"/>
    </source>
</evidence>
<dbReference type="PANTHER" id="PTHR36221:SF1">
    <property type="entry name" value="DUF742 DOMAIN-CONTAINING PROTEIN"/>
    <property type="match status" value="1"/>
</dbReference>